<protein>
    <submittedName>
        <fullName evidence="1">Uncharacterized protein</fullName>
    </submittedName>
</protein>
<evidence type="ECO:0000313" key="2">
    <source>
        <dbReference type="Proteomes" id="UP000320475"/>
    </source>
</evidence>
<dbReference type="EMBL" id="QEAM01000013">
    <property type="protein sequence ID" value="TPX50762.1"/>
    <property type="molecule type" value="Genomic_DNA"/>
</dbReference>
<sequence>MSASELRLLGNTHNEPEEFKTHPINWCMAARSAQKAIRQAEQAQPSKFLSFASFRQSFVNSIAGSASDYPTKKLDVWASFSD</sequence>
<organism evidence="1 2">
    <name type="scientific">Synchytrium endobioticum</name>
    <dbReference type="NCBI Taxonomy" id="286115"/>
    <lineage>
        <taxon>Eukaryota</taxon>
        <taxon>Fungi</taxon>
        <taxon>Fungi incertae sedis</taxon>
        <taxon>Chytridiomycota</taxon>
        <taxon>Chytridiomycota incertae sedis</taxon>
        <taxon>Chytridiomycetes</taxon>
        <taxon>Synchytriales</taxon>
        <taxon>Synchytriaceae</taxon>
        <taxon>Synchytrium</taxon>
    </lineage>
</organism>
<comment type="caution">
    <text evidence="1">The sequence shown here is derived from an EMBL/GenBank/DDBJ whole genome shotgun (WGS) entry which is preliminary data.</text>
</comment>
<reference evidence="1 2" key="1">
    <citation type="journal article" date="2019" name="Sci. Rep.">
        <title>Comparative genomics of chytrid fungi reveal insights into the obligate biotrophic and pathogenic lifestyle of Synchytrium endobioticum.</title>
        <authorList>
            <person name="van de Vossenberg B.T.L.H."/>
            <person name="Warris S."/>
            <person name="Nguyen H.D.T."/>
            <person name="van Gent-Pelzer M.P.E."/>
            <person name="Joly D.L."/>
            <person name="van de Geest H.C."/>
            <person name="Bonants P.J.M."/>
            <person name="Smith D.S."/>
            <person name="Levesque C.A."/>
            <person name="van der Lee T.A.J."/>
        </authorList>
    </citation>
    <scope>NUCLEOTIDE SEQUENCE [LARGE SCALE GENOMIC DNA]</scope>
    <source>
        <strain evidence="1 2">LEV6574</strain>
    </source>
</reference>
<accession>A0A507DGG2</accession>
<dbReference type="Proteomes" id="UP000320475">
    <property type="component" value="Unassembled WGS sequence"/>
</dbReference>
<proteinExistence type="predicted"/>
<dbReference type="AlphaFoldDB" id="A0A507DGG2"/>
<evidence type="ECO:0000313" key="1">
    <source>
        <dbReference type="EMBL" id="TPX50762.1"/>
    </source>
</evidence>
<gene>
    <name evidence="1" type="ORF">SeLEV6574_g00689</name>
</gene>
<name>A0A507DGG2_9FUNG</name>